<evidence type="ECO:0000259" key="18">
    <source>
        <dbReference type="SMART" id="SM01313"/>
    </source>
</evidence>
<feature type="region of interest" description="Disordered" evidence="17">
    <location>
        <begin position="364"/>
        <end position="404"/>
    </location>
</feature>
<keyword evidence="7" id="KW-1003">Cell membrane</keyword>
<dbReference type="Proteomes" id="UP000694726">
    <property type="component" value="Unplaced"/>
</dbReference>
<evidence type="ECO:0000256" key="2">
    <source>
        <dbReference type="ARBA" id="ARBA00004236"/>
    </source>
</evidence>
<dbReference type="SMART" id="SM01313">
    <property type="entry name" value="Sec3-PIP2_bind"/>
    <property type="match status" value="1"/>
</dbReference>
<dbReference type="FunFam" id="2.30.29.90:FF:000001">
    <property type="entry name" value="exocyst complex component 1 isoform X1"/>
    <property type="match status" value="1"/>
</dbReference>
<reference evidence="19" key="1">
    <citation type="submission" date="2025-05" db="UniProtKB">
        <authorList>
            <consortium name="Ensembl"/>
        </authorList>
    </citation>
    <scope>IDENTIFICATION</scope>
</reference>
<dbReference type="Ensembl" id="ENSSSCT00045034500.1">
    <property type="protein sequence ID" value="ENSSSCP00045023929.1"/>
    <property type="gene ID" value="ENSSSCG00045019991.1"/>
</dbReference>
<protein>
    <recommendedName>
        <fullName evidence="15">Exocyst complex component 1</fullName>
    </recommendedName>
    <alternativeName>
        <fullName evidence="16">Exocyst complex component Sec3</fullName>
    </alternativeName>
</protein>
<evidence type="ECO:0000256" key="11">
    <source>
        <dbReference type="ARBA" id="ARBA00022927"/>
    </source>
</evidence>
<dbReference type="Proteomes" id="UP000694727">
    <property type="component" value="Unplaced"/>
</dbReference>
<evidence type="ECO:0000256" key="9">
    <source>
        <dbReference type="ARBA" id="ARBA00022490"/>
    </source>
</evidence>
<keyword evidence="8" id="KW-0268">Exocytosis</keyword>
<dbReference type="GO" id="GO:0048471">
    <property type="term" value="C:perinuclear region of cytoplasm"/>
    <property type="evidence" value="ECO:0007669"/>
    <property type="project" value="UniProtKB-SubCell"/>
</dbReference>
<dbReference type="Ensembl" id="ENSSSCT00055033403.1">
    <property type="protein sequence ID" value="ENSSSCP00055026587.1"/>
    <property type="gene ID" value="ENSSSCG00055016183.1"/>
</dbReference>
<dbReference type="GO" id="GO:0015031">
    <property type="term" value="P:protein transport"/>
    <property type="evidence" value="ECO:0007669"/>
    <property type="project" value="UniProtKB-KW"/>
</dbReference>
<evidence type="ECO:0000256" key="7">
    <source>
        <dbReference type="ARBA" id="ARBA00022475"/>
    </source>
</evidence>
<keyword evidence="11" id="KW-0653">Protein transport</keyword>
<evidence type="ECO:0000256" key="6">
    <source>
        <dbReference type="ARBA" id="ARBA00022448"/>
    </source>
</evidence>
<evidence type="ECO:0000256" key="4">
    <source>
        <dbReference type="ARBA" id="ARBA00004556"/>
    </source>
</evidence>
<keyword evidence="6" id="KW-0813">Transport</keyword>
<evidence type="ECO:0000256" key="14">
    <source>
        <dbReference type="ARBA" id="ARBA00061758"/>
    </source>
</evidence>
<accession>A0A8D1YP06</accession>
<keyword evidence="10" id="KW-0597">Phosphoprotein</keyword>
<feature type="domain" description="Exocyst complex component Sec3 PIP2-binding N-terminal" evidence="18">
    <location>
        <begin position="31"/>
        <end position="122"/>
    </location>
</feature>
<dbReference type="Pfam" id="PF15277">
    <property type="entry name" value="Sec3-PIP2_bind"/>
    <property type="match status" value="1"/>
</dbReference>
<evidence type="ECO:0000256" key="3">
    <source>
        <dbReference type="ARBA" id="ARBA00004476"/>
    </source>
</evidence>
<dbReference type="CDD" id="cd14683">
    <property type="entry name" value="PH-EXOC1"/>
    <property type="match status" value="1"/>
</dbReference>
<dbReference type="InterPro" id="IPR048628">
    <property type="entry name" value="Sec3_C"/>
</dbReference>
<dbReference type="PANTHER" id="PTHR16092:SF33">
    <property type="entry name" value="EXOCYST COMPLEX COMPONENT 1"/>
    <property type="match status" value="1"/>
</dbReference>
<dbReference type="Ensembl" id="ENSSSCT00065056241.1">
    <property type="protein sequence ID" value="ENSSSCP00065024458.1"/>
    <property type="gene ID" value="ENSSSCG00065041035.1"/>
</dbReference>
<proteinExistence type="inferred from homology"/>
<comment type="similarity">
    <text evidence="5">Belongs to the SEC3 family.</text>
</comment>
<evidence type="ECO:0000256" key="16">
    <source>
        <dbReference type="ARBA" id="ARBA00079611"/>
    </source>
</evidence>
<evidence type="ECO:0000256" key="17">
    <source>
        <dbReference type="SAM" id="MobiDB-lite"/>
    </source>
</evidence>
<dbReference type="Ensembl" id="ENSSSCT00030088442.1">
    <property type="protein sequence ID" value="ENSSSCP00030040874.1"/>
    <property type="gene ID" value="ENSSSCG00030063122.1"/>
</dbReference>
<evidence type="ECO:0000313" key="20">
    <source>
        <dbReference type="Proteomes" id="UP000694725"/>
    </source>
</evidence>
<organism evidence="19 20">
    <name type="scientific">Sus scrofa</name>
    <name type="common">Pig</name>
    <dbReference type="NCBI Taxonomy" id="9823"/>
    <lineage>
        <taxon>Eukaryota</taxon>
        <taxon>Metazoa</taxon>
        <taxon>Chordata</taxon>
        <taxon>Craniata</taxon>
        <taxon>Vertebrata</taxon>
        <taxon>Euteleostomi</taxon>
        <taxon>Mammalia</taxon>
        <taxon>Eutheria</taxon>
        <taxon>Laurasiatheria</taxon>
        <taxon>Artiodactyla</taxon>
        <taxon>Suina</taxon>
        <taxon>Suidae</taxon>
        <taxon>Sus</taxon>
    </lineage>
</organism>
<dbReference type="Gene3D" id="2.30.29.90">
    <property type="match status" value="1"/>
</dbReference>
<dbReference type="Pfam" id="PF20654">
    <property type="entry name" value="Sec3_C-term"/>
    <property type="match status" value="1"/>
</dbReference>
<dbReference type="InterPro" id="IPR028258">
    <property type="entry name" value="Sec3-PIP2_bind"/>
</dbReference>
<evidence type="ECO:0000256" key="15">
    <source>
        <dbReference type="ARBA" id="ARBA00068988"/>
    </source>
</evidence>
<dbReference type="GeneID" id="100620316"/>
<evidence type="ECO:0000256" key="8">
    <source>
        <dbReference type="ARBA" id="ARBA00022483"/>
    </source>
</evidence>
<gene>
    <name evidence="19" type="primary">EXOC1</name>
</gene>
<evidence type="ECO:0000256" key="5">
    <source>
        <dbReference type="ARBA" id="ARBA00006518"/>
    </source>
</evidence>
<keyword evidence="13" id="KW-0472">Membrane</keyword>
<evidence type="ECO:0000256" key="13">
    <source>
        <dbReference type="ARBA" id="ARBA00023136"/>
    </source>
</evidence>
<dbReference type="Proteomes" id="UP000694728">
    <property type="component" value="Unplaced"/>
</dbReference>
<dbReference type="Ensembl" id="ENSSSCT00015026023.1">
    <property type="protein sequence ID" value="ENSSSCP00015010182.1"/>
    <property type="gene ID" value="ENSSSCG00015018933.1"/>
</dbReference>
<evidence type="ECO:0000256" key="12">
    <source>
        <dbReference type="ARBA" id="ARBA00023054"/>
    </source>
</evidence>
<dbReference type="Proteomes" id="UP000694722">
    <property type="component" value="Unplaced"/>
</dbReference>
<dbReference type="GO" id="GO:0006887">
    <property type="term" value="P:exocytosis"/>
    <property type="evidence" value="ECO:0007669"/>
    <property type="project" value="UniProtKB-KW"/>
</dbReference>
<comment type="subunit">
    <text evidence="14">The exocyst complex is composed of EXOC1, EXOC2, EXOC3, EXOC4, EXOC5, EXOC6, EXOC7 and EXOC8. Interacts with EEF1A1. Interacts with SLC6A9; interaction increases the transporter capacity of SLC6A9 probably by promoting its insertion into the cell membrane.</text>
</comment>
<name>A0A8D1YP06_PIG</name>
<dbReference type="AlphaFoldDB" id="A0A8D1YP06"/>
<dbReference type="GO" id="GO:0005886">
    <property type="term" value="C:plasma membrane"/>
    <property type="evidence" value="ECO:0007669"/>
    <property type="project" value="UniProtKB-SubCell"/>
</dbReference>
<dbReference type="CTD" id="55763"/>
<keyword evidence="12" id="KW-0175">Coiled coil</keyword>
<feature type="compositionally biased region" description="Low complexity" evidence="17">
    <location>
        <begin position="369"/>
        <end position="400"/>
    </location>
</feature>
<dbReference type="Proteomes" id="UP000694724">
    <property type="component" value="Unplaced"/>
</dbReference>
<keyword evidence="9" id="KW-0963">Cytoplasm</keyword>
<sequence>MTAIKHALQRDIFTPNDERLLSIVNVCKAGKKKKNCFLCATVTTERPVQVKVVKVKKSDKGDFYKRQAAWALRDLAVVDAKDAAKENPEFDLHFEKIYKWVASSTAEKNAFISCIWKLNQRYLRKKIDFVNVSSQLLEESVPSGENQSVTGGDEEAVDEYQELNAREEQDIEIMMGGCECAISNAEAFAEKLSRELQVLDGNHLDLAKGHIKALQEGDLASSRGIEACTNAADALLQCMNVALRPGHDLLLAVKQQQQRFSDLREHFARRLASHLNNVFVQQGHDQSSTLAQHSIELTLPNHHPFHRDLLRYAKLMEWLKSTDYGKYEGLTKNYMDYISRLYEREIKDFFEVAKIKMTGTTKESKKFGLHGSSGKLTGSTSSLNKLSVQSSGNRRSQSSSLLDMGNMSASDLDVADRTKFDKIFEQVLSELEPLCLAEQDFIGKLFKLQQHPSVPGMMTEAEDLDGGTLSRQHNSGTPLPVSSEKDMIRQMMIKIFRCIEPELNNLIALGDKIDSFNSLYMLVKMSHHVWTAQNVDPASFLSTTLGNVLVTVKRNFDKCISNQIRQMEEVKISKKSKVGILPFVAEFEEFAGLAESIFKNAERRGDLDKAYTKLIRGVFVNVEKVANESQKTPRDVVMMENFHHIFATLSRLKISCLEAEKKEAKQKYTDHLQSYVIYSLGQPLEKLNHFFEGVEARVAQGIREEEVSYQLAFNKQELRKVIREYPGKEVKKGLDNLYKKVDKHLCEEENLLQVVWHSMQDEFIRQYKHFEGLIARCYPGSGVTMEFTIQDILDYCSSIAQSH</sequence>
<dbReference type="PANTHER" id="PTHR16092">
    <property type="entry name" value="SEC3/SYNTAXIN-RELATED"/>
    <property type="match status" value="1"/>
</dbReference>
<dbReference type="RefSeq" id="XP_020957003.1">
    <property type="nucleotide sequence ID" value="XM_021101344.1"/>
</dbReference>
<evidence type="ECO:0000256" key="10">
    <source>
        <dbReference type="ARBA" id="ARBA00022553"/>
    </source>
</evidence>
<evidence type="ECO:0000313" key="19">
    <source>
        <dbReference type="Ensembl" id="ENSSSCP00065024458.1"/>
    </source>
</evidence>
<evidence type="ECO:0000256" key="1">
    <source>
        <dbReference type="ARBA" id="ARBA00002660"/>
    </source>
</evidence>
<dbReference type="Proteomes" id="UP000694571">
    <property type="component" value="Unplaced"/>
</dbReference>
<comment type="subcellular location">
    <subcellularLocation>
        <location evidence="2">Cell membrane</location>
    </subcellularLocation>
    <subcellularLocation>
        <location evidence="4">Cytoplasm</location>
        <location evidence="4">Perinuclear region</location>
    </subcellularLocation>
    <subcellularLocation>
        <location evidence="3">Midbody</location>
        <location evidence="3">Midbody ring</location>
    </subcellularLocation>
</comment>
<dbReference type="Ensembl" id="ENSSSCT00040034036.1">
    <property type="protein sequence ID" value="ENSSSCP00040014021.1"/>
    <property type="gene ID" value="ENSSSCG00040024805.1"/>
</dbReference>
<comment type="function">
    <text evidence="1">Component of the exocyst complex involved in the docking of exocytic vesicles with fusion sites on the plasma membrane.</text>
</comment>
<dbReference type="Proteomes" id="UP000694570">
    <property type="component" value="Unplaced"/>
</dbReference>
<dbReference type="Proteomes" id="UP000694725">
    <property type="component" value="Unplaced"/>
</dbReference>
<dbReference type="Ensembl" id="ENSSSCT00050065816.1">
    <property type="protein sequence ID" value="ENSSSCP00050028342.1"/>
    <property type="gene ID" value="ENSSSCG00050048266.1"/>
</dbReference>
<dbReference type="Ensembl" id="ENSSSCT00025006261.1">
    <property type="protein sequence ID" value="ENSSSCP00025002572.1"/>
    <property type="gene ID" value="ENSSSCG00025004637.1"/>
</dbReference>
<dbReference type="GO" id="GO:0090543">
    <property type="term" value="C:Flemming body"/>
    <property type="evidence" value="ECO:0007669"/>
    <property type="project" value="UniProtKB-SubCell"/>
</dbReference>